<dbReference type="PANTHER" id="PTHR42855">
    <property type="entry name" value="ABC TRANSPORTER ATP-BINDING SUBUNIT"/>
    <property type="match status" value="1"/>
</dbReference>
<dbReference type="InterPro" id="IPR003593">
    <property type="entry name" value="AAA+_ATPase"/>
</dbReference>
<feature type="domain" description="ABC transporter" evidence="5">
    <location>
        <begin position="3"/>
        <end position="255"/>
    </location>
</feature>
<dbReference type="RefSeq" id="WP_119088876.1">
    <property type="nucleotide sequence ID" value="NZ_QXIS01000015.1"/>
</dbReference>
<gene>
    <name evidence="6" type="ORF">SMC7_02885</name>
</gene>
<dbReference type="InterPro" id="IPR051309">
    <property type="entry name" value="ABCF_ATPase"/>
</dbReference>
<accession>A0A398CVY3</accession>
<dbReference type="InterPro" id="IPR003439">
    <property type="entry name" value="ABC_transporter-like_ATP-bd"/>
</dbReference>
<dbReference type="InterPro" id="IPR017871">
    <property type="entry name" value="ABC_transporter-like_CS"/>
</dbReference>
<protein>
    <submittedName>
        <fullName evidence="6">ATP-binding cassette domain-containing protein</fullName>
    </submittedName>
</protein>
<organism evidence="6 7">
    <name type="scientific">Candidatus Cryosericum terrychapinii</name>
    <dbReference type="NCBI Taxonomy" id="2290919"/>
    <lineage>
        <taxon>Bacteria</taxon>
        <taxon>Pseudomonadati</taxon>
        <taxon>Caldisericota/Cryosericota group</taxon>
        <taxon>Candidatus Cryosericota</taxon>
        <taxon>Candidatus Cryosericia</taxon>
        <taxon>Candidatus Cryosericales</taxon>
        <taxon>Candidatus Cryosericaceae</taxon>
        <taxon>Candidatus Cryosericum</taxon>
    </lineage>
</organism>
<evidence type="ECO:0000259" key="5">
    <source>
        <dbReference type="PROSITE" id="PS50893"/>
    </source>
</evidence>
<dbReference type="Pfam" id="PF00005">
    <property type="entry name" value="ABC_tran"/>
    <property type="match status" value="2"/>
</dbReference>
<comment type="caution">
    <text evidence="6">The sequence shown here is derived from an EMBL/GenBank/DDBJ whole genome shotgun (WGS) entry which is preliminary data.</text>
</comment>
<evidence type="ECO:0000256" key="4">
    <source>
        <dbReference type="SAM" id="MobiDB-lite"/>
    </source>
</evidence>
<dbReference type="Gene3D" id="3.40.50.300">
    <property type="entry name" value="P-loop containing nucleotide triphosphate hydrolases"/>
    <property type="match status" value="2"/>
</dbReference>
<keyword evidence="2 6" id="KW-0067">ATP-binding</keyword>
<dbReference type="GO" id="GO:0016887">
    <property type="term" value="F:ATP hydrolysis activity"/>
    <property type="evidence" value="ECO:0007669"/>
    <property type="project" value="InterPro"/>
</dbReference>
<feature type="compositionally biased region" description="Polar residues" evidence="4">
    <location>
        <begin position="542"/>
        <end position="553"/>
    </location>
</feature>
<evidence type="ECO:0000313" key="7">
    <source>
        <dbReference type="Proteomes" id="UP000266328"/>
    </source>
</evidence>
<dbReference type="FunFam" id="3.40.50.300:FF:000011">
    <property type="entry name" value="Putative ABC transporter ATP-binding component"/>
    <property type="match status" value="1"/>
</dbReference>
<keyword evidence="7" id="KW-1185">Reference proteome</keyword>
<feature type="region of interest" description="Disordered" evidence="4">
    <location>
        <begin position="530"/>
        <end position="553"/>
    </location>
</feature>
<feature type="coiled-coil region" evidence="3">
    <location>
        <begin position="558"/>
        <end position="632"/>
    </location>
</feature>
<proteinExistence type="predicted"/>
<dbReference type="InterPro" id="IPR027417">
    <property type="entry name" value="P-loop_NTPase"/>
</dbReference>
<keyword evidence="1" id="KW-0547">Nucleotide-binding</keyword>
<dbReference type="GO" id="GO:0005524">
    <property type="term" value="F:ATP binding"/>
    <property type="evidence" value="ECO:0007669"/>
    <property type="project" value="UniProtKB-KW"/>
</dbReference>
<name>A0A398CVY3_9BACT</name>
<dbReference type="Proteomes" id="UP000266328">
    <property type="component" value="Unassembled WGS sequence"/>
</dbReference>
<dbReference type="AlphaFoldDB" id="A0A398CVY3"/>
<keyword evidence="3" id="KW-0175">Coiled coil</keyword>
<dbReference type="SMART" id="SM00382">
    <property type="entry name" value="AAA"/>
    <property type="match status" value="2"/>
</dbReference>
<dbReference type="PANTHER" id="PTHR42855:SF1">
    <property type="entry name" value="ABC TRANSPORTER DOMAIN-CONTAINING PROTEIN"/>
    <property type="match status" value="1"/>
</dbReference>
<sequence length="632" mass="70711">MPLILENLEKMYGDRLLFRSQHCGIGAGDKVGIIGPNGSGKTTLLRILSGADDEYAGTVLITGGDSLCFIDAVPVDPERTARQIVAEPFEHLRVQDARIRELERLLSTTLETDHYLVELARQTEQFEAHGGYDYIVNMNKALSSLGFASEDLERFAGTMSAGEVSRLRLSRLVSDTKNIWLLDEPTNYLDIPGVQWLERQLKGLQATVLVASHDAWFLDQVCNKLLVIENGTLRPFSGGYTDYVRVRDAEAADRAEHDAELKQEIERIRQYVEKYRYGTRASQAASREKAMERLKAKVQVEPSSPRKRVHVRLRNTGESGEIALRLEHVSKSYGDRAILSRANVTILSRQHVAILGRNGAGKSTLLGIAMGQIVPEGGDIYWGPSVRYSFFPQNYTLFEKETAMEWIMARRPQMIISEVKALLGSFGFSADQMDQQTGAMSSGEKQRLLLALLSTETANMIILDEPTNYLDIQTRESLASTLRAFEGTVLFVSHDRTFIDAVADRVVFIERGNVSVLEGNYSANRQELFNDHAGRTPPSGRANVQDNTKSTRTSHNRLVALEARVRLLERQIGEIEQEQADLTRTLQEEGPAMQGSDITSLSVHIHELQVRRDELFEELAMAEEQLLQASAS</sequence>
<dbReference type="PROSITE" id="PS00211">
    <property type="entry name" value="ABC_TRANSPORTER_1"/>
    <property type="match status" value="1"/>
</dbReference>
<dbReference type="PROSITE" id="PS50893">
    <property type="entry name" value="ABC_TRANSPORTER_2"/>
    <property type="match status" value="2"/>
</dbReference>
<reference evidence="6 7" key="1">
    <citation type="submission" date="2018-09" db="EMBL/GenBank/DDBJ databases">
        <title>Discovery and Ecogenomic Context for Candidatus Cryosericales, a Global Caldiserica Order Active in Thawing Permafrost.</title>
        <authorList>
            <person name="Martinez M.A."/>
            <person name="Woodcroft B.J."/>
            <person name="Ignacio Espinoza J.C."/>
            <person name="Zayed A."/>
            <person name="Singleton C.M."/>
            <person name="Boyd J."/>
            <person name="Li Y.-F."/>
            <person name="Purvine S."/>
            <person name="Maughan H."/>
            <person name="Hodgkins S.B."/>
            <person name="Anderson D."/>
            <person name="Sederholm M."/>
            <person name="Temperton B."/>
            <person name="Saleska S.R."/>
            <person name="Tyson G.W."/>
            <person name="Rich V.I."/>
        </authorList>
    </citation>
    <scope>NUCLEOTIDE SEQUENCE [LARGE SCALE GENOMIC DNA]</scope>
    <source>
        <strain evidence="6 7">SMC7</strain>
    </source>
</reference>
<dbReference type="InterPro" id="IPR032781">
    <property type="entry name" value="ABC_tran_Xtn"/>
</dbReference>
<feature type="domain" description="ABC transporter" evidence="5">
    <location>
        <begin position="324"/>
        <end position="536"/>
    </location>
</feature>
<dbReference type="CDD" id="cd03221">
    <property type="entry name" value="ABCF_EF-3"/>
    <property type="match status" value="2"/>
</dbReference>
<evidence type="ECO:0000256" key="2">
    <source>
        <dbReference type="ARBA" id="ARBA00022840"/>
    </source>
</evidence>
<dbReference type="EMBL" id="QXIS01000015">
    <property type="protein sequence ID" value="RIE06340.1"/>
    <property type="molecule type" value="Genomic_DNA"/>
</dbReference>
<evidence type="ECO:0000313" key="6">
    <source>
        <dbReference type="EMBL" id="RIE06340.1"/>
    </source>
</evidence>
<evidence type="ECO:0000256" key="1">
    <source>
        <dbReference type="ARBA" id="ARBA00022741"/>
    </source>
</evidence>
<dbReference type="Pfam" id="PF12848">
    <property type="entry name" value="ABC_tran_Xtn"/>
    <property type="match status" value="1"/>
</dbReference>
<evidence type="ECO:0000256" key="3">
    <source>
        <dbReference type="SAM" id="Coils"/>
    </source>
</evidence>
<dbReference type="SUPFAM" id="SSF52540">
    <property type="entry name" value="P-loop containing nucleoside triphosphate hydrolases"/>
    <property type="match status" value="2"/>
</dbReference>
<dbReference type="OrthoDB" id="9808609at2"/>